<evidence type="ECO:0000313" key="1">
    <source>
        <dbReference type="EMBL" id="MCQ9209750.1"/>
    </source>
</evidence>
<proteinExistence type="predicted"/>
<reference evidence="1" key="1">
    <citation type="submission" date="2022-07" db="EMBL/GenBank/DDBJ databases">
        <authorList>
            <person name="Jung M.-Y."/>
            <person name="Lee M."/>
        </authorList>
    </citation>
    <scope>NUCLEOTIDE SEQUENCE</scope>
    <source>
        <strain evidence="1">S8</strain>
    </source>
</reference>
<name>A0ABT1WNT3_9LACT</name>
<comment type="caution">
    <text evidence="1">The sequence shown here is derived from an EMBL/GenBank/DDBJ whole genome shotgun (WGS) entry which is preliminary data.</text>
</comment>
<evidence type="ECO:0000313" key="2">
    <source>
        <dbReference type="Proteomes" id="UP001059480"/>
    </source>
</evidence>
<organism evidence="1 2">
    <name type="scientific">Granulicatella seriolae</name>
    <dbReference type="NCBI Taxonomy" id="2967226"/>
    <lineage>
        <taxon>Bacteria</taxon>
        <taxon>Bacillati</taxon>
        <taxon>Bacillota</taxon>
        <taxon>Bacilli</taxon>
        <taxon>Lactobacillales</taxon>
        <taxon>Carnobacteriaceae</taxon>
        <taxon>Granulicatella</taxon>
    </lineage>
</organism>
<dbReference type="EMBL" id="JANHNZ010000003">
    <property type="protein sequence ID" value="MCQ9209750.1"/>
    <property type="molecule type" value="Genomic_DNA"/>
</dbReference>
<reference evidence="1" key="3">
    <citation type="journal article" date="2023" name="Microbiol. Resour. Announc.">
        <title>Draft Genome Sequence of Granulicatella sp. Strain S8, Isolated from a Marine Fish, Seriola quinqueradiata.</title>
        <authorList>
            <person name="Lee M."/>
            <person name="Farooq A."/>
            <person name="Jeong J.B."/>
            <person name="Jung M.Y."/>
        </authorList>
    </citation>
    <scope>NUCLEOTIDE SEQUENCE</scope>
    <source>
        <strain evidence="1">S8</strain>
    </source>
</reference>
<sequence length="140" mass="15638">MTNITDAIDQLFEEKGLPLKKEQAADGNFVYNGMFTLQPNKPIHFSLVVQNQEDVADYQVVFDELAFVTSFDKKAAVLERLNALNISQTAHYTAILAADGEIYIRVVSRISKENVKPLYDIMVVGSSIAYQLLPNLAEVI</sequence>
<reference evidence="1" key="2">
    <citation type="journal article" date="2023" name="Curr. Microbiol.">
        <title>Granulicatella seriolae sp. nov., a Novel Facultative Anaerobe Isolated from Yellowtail Marine Fish.</title>
        <authorList>
            <person name="Lee M."/>
            <person name="Choi Y.J."/>
            <person name="Farooq A."/>
            <person name="Jeong J.B."/>
            <person name="Jung M.Y."/>
        </authorList>
    </citation>
    <scope>NUCLEOTIDE SEQUENCE</scope>
    <source>
        <strain evidence="1">S8</strain>
    </source>
</reference>
<accession>A0ABT1WNT3</accession>
<dbReference type="Proteomes" id="UP001059480">
    <property type="component" value="Unassembled WGS sequence"/>
</dbReference>
<protein>
    <recommendedName>
        <fullName evidence="3">YbjN domain-containing protein</fullName>
    </recommendedName>
</protein>
<dbReference type="RefSeq" id="WP_256944860.1">
    <property type="nucleotide sequence ID" value="NZ_JANHNZ010000003.1"/>
</dbReference>
<evidence type="ECO:0008006" key="3">
    <source>
        <dbReference type="Google" id="ProtNLM"/>
    </source>
</evidence>
<keyword evidence="2" id="KW-1185">Reference proteome</keyword>
<gene>
    <name evidence="1" type="ORF">NPA36_04220</name>
</gene>